<dbReference type="Proteomes" id="UP001472677">
    <property type="component" value="Unassembled WGS sequence"/>
</dbReference>
<sequence>MLFLLSWRWLRWWLRCYAWCTLRVTFGAALRSDAIRGGASFVRLASYPRDYLGSPRLEPGFPPPRLGFHPTSEGYPIGDLGLGHPRRSFSTLRSPWLGMASSIRGLFPAPTALHDRCTGTLGCTG</sequence>
<proteinExistence type="predicted"/>
<gene>
    <name evidence="1" type="ORF">V6N12_068352</name>
</gene>
<accession>A0ABR2FPX0</accession>
<keyword evidence="2" id="KW-1185">Reference proteome</keyword>
<reference evidence="1 2" key="1">
    <citation type="journal article" date="2024" name="G3 (Bethesda)">
        <title>Genome assembly of Hibiscus sabdariffa L. provides insights into metabolisms of medicinal natural products.</title>
        <authorList>
            <person name="Kim T."/>
        </authorList>
    </citation>
    <scope>NUCLEOTIDE SEQUENCE [LARGE SCALE GENOMIC DNA]</scope>
    <source>
        <strain evidence="1">TK-2024</strain>
        <tissue evidence="1">Old leaves</tissue>
    </source>
</reference>
<evidence type="ECO:0000313" key="1">
    <source>
        <dbReference type="EMBL" id="KAK8584102.1"/>
    </source>
</evidence>
<dbReference type="EMBL" id="JBBPBM010000005">
    <property type="protein sequence ID" value="KAK8584102.1"/>
    <property type="molecule type" value="Genomic_DNA"/>
</dbReference>
<name>A0ABR2FPX0_9ROSI</name>
<comment type="caution">
    <text evidence="1">The sequence shown here is derived from an EMBL/GenBank/DDBJ whole genome shotgun (WGS) entry which is preliminary data.</text>
</comment>
<protein>
    <recommendedName>
        <fullName evidence="3">Secreted protein</fullName>
    </recommendedName>
</protein>
<organism evidence="1 2">
    <name type="scientific">Hibiscus sabdariffa</name>
    <name type="common">roselle</name>
    <dbReference type="NCBI Taxonomy" id="183260"/>
    <lineage>
        <taxon>Eukaryota</taxon>
        <taxon>Viridiplantae</taxon>
        <taxon>Streptophyta</taxon>
        <taxon>Embryophyta</taxon>
        <taxon>Tracheophyta</taxon>
        <taxon>Spermatophyta</taxon>
        <taxon>Magnoliopsida</taxon>
        <taxon>eudicotyledons</taxon>
        <taxon>Gunneridae</taxon>
        <taxon>Pentapetalae</taxon>
        <taxon>rosids</taxon>
        <taxon>malvids</taxon>
        <taxon>Malvales</taxon>
        <taxon>Malvaceae</taxon>
        <taxon>Malvoideae</taxon>
        <taxon>Hibiscus</taxon>
    </lineage>
</organism>
<evidence type="ECO:0000313" key="2">
    <source>
        <dbReference type="Proteomes" id="UP001472677"/>
    </source>
</evidence>
<evidence type="ECO:0008006" key="3">
    <source>
        <dbReference type="Google" id="ProtNLM"/>
    </source>
</evidence>